<dbReference type="CDD" id="cd02440">
    <property type="entry name" value="AdoMet_MTases"/>
    <property type="match status" value="1"/>
</dbReference>
<feature type="region of interest" description="Disordered" evidence="5">
    <location>
        <begin position="593"/>
        <end position="616"/>
    </location>
</feature>
<dbReference type="InterPro" id="IPR051422">
    <property type="entry name" value="AlkB_tRNA_MeTrf/Diox"/>
</dbReference>
<feature type="region of interest" description="Disordered" evidence="5">
    <location>
        <begin position="1"/>
        <end position="47"/>
    </location>
</feature>
<keyword evidence="1" id="KW-0489">Methyltransferase</keyword>
<dbReference type="Gene3D" id="2.60.120.590">
    <property type="entry name" value="Alpha-ketoglutarate-dependent dioxygenase AlkB-like"/>
    <property type="match status" value="1"/>
</dbReference>
<dbReference type="InterPro" id="IPR027450">
    <property type="entry name" value="AlkB-like"/>
</dbReference>
<evidence type="ECO:0000256" key="2">
    <source>
        <dbReference type="ARBA" id="ARBA00022679"/>
    </source>
</evidence>
<dbReference type="GO" id="GO:0000049">
    <property type="term" value="F:tRNA binding"/>
    <property type="evidence" value="ECO:0007669"/>
    <property type="project" value="TreeGrafter"/>
</dbReference>
<evidence type="ECO:0000256" key="3">
    <source>
        <dbReference type="ARBA" id="ARBA00022833"/>
    </source>
</evidence>
<dbReference type="InterPro" id="IPR013216">
    <property type="entry name" value="Methyltransf_11"/>
</dbReference>
<evidence type="ECO:0000256" key="4">
    <source>
        <dbReference type="ARBA" id="ARBA00022884"/>
    </source>
</evidence>
<dbReference type="EMBL" id="JAKCXM010000018">
    <property type="protein sequence ID" value="KAJ0407722.1"/>
    <property type="molecule type" value="Genomic_DNA"/>
</dbReference>
<evidence type="ECO:0000313" key="8">
    <source>
        <dbReference type="Proteomes" id="UP001209570"/>
    </source>
</evidence>
<comment type="caution">
    <text evidence="7">The sequence shown here is derived from an EMBL/GenBank/DDBJ whole genome shotgun (WGS) entry which is preliminary data.</text>
</comment>
<dbReference type="SUPFAM" id="SSF51197">
    <property type="entry name" value="Clavaminate synthase-like"/>
    <property type="match status" value="1"/>
</dbReference>
<keyword evidence="4" id="KW-0694">RNA-binding</keyword>
<sequence length="664" mass="73925">MPPVLDAQPQPSTPREQGAARAAIDAGAAEPLSREAESDSPWSSSQDDEQLIIGDFVSDAEPSAYLRCTMSRRISEALVARERLGPFLVELLGLQDADWSTQRAAIRGLHYGKSARRVILIHCGTSAQAACIREQLHEKPCALIHQRVMYVEFALPRKEKEARDSFLRVANISRRRAMEDPAARIPGLVVLPEFVTREQEAALLAAFDADDGARWLRTVKARQVQHYGFAFNYDTRRCDSTAPLPQELPAPLEPLMDALAETAMGDRPDQVTVNEYLPGQGIAAHIDTHSAFTPAIASLSLGHEIVMEFRHPDGVRCESVLLQPRSLLIMTGAARYEWTHAIPPRLFDVIDGERVDRQRRVSVTFRKIQDTSCRCAFPVQCDAQRQEQERLQAKQRPEQEAAEGASDGTSAAAAAAAESLAPTPVEQQFVHEFYETVAQHFSSTRYNAWPRIAAFVRALEPGSWVADLGCGNGKYMKCVDPQQSLIVGGDRSSRLVEICRARGLNALVCDAMCAPFRSQCCDAALSIAVLHHLSTRHHRLAAVREVIRVLRVGGRGVIYAWAHEQQRSSRRQFDPDRQDFMVPWNLDQRFARASDKQAAQGPAEQPEKTETETSASAAPVVVQRYCHMFKQGELEELVRDAGDAEVEESYYDQSNWAVVLRRVS</sequence>
<dbReference type="Gene3D" id="3.40.50.150">
    <property type="entry name" value="Vaccinia Virus protein VP39"/>
    <property type="match status" value="1"/>
</dbReference>
<dbReference type="PROSITE" id="PS51471">
    <property type="entry name" value="FE2OG_OXY"/>
    <property type="match status" value="1"/>
</dbReference>
<keyword evidence="8" id="KW-1185">Reference proteome</keyword>
<name>A0AAD5QC41_PYTIN</name>
<accession>A0AAD5QC41</accession>
<keyword evidence="2" id="KW-0808">Transferase</keyword>
<feature type="compositionally biased region" description="Low complexity" evidence="5">
    <location>
        <begin position="19"/>
        <end position="29"/>
    </location>
</feature>
<dbReference type="GO" id="GO:0005634">
    <property type="term" value="C:nucleus"/>
    <property type="evidence" value="ECO:0007669"/>
    <property type="project" value="TreeGrafter"/>
</dbReference>
<dbReference type="SUPFAM" id="SSF53335">
    <property type="entry name" value="S-adenosyl-L-methionine-dependent methyltransferases"/>
    <property type="match status" value="1"/>
</dbReference>
<evidence type="ECO:0000259" key="6">
    <source>
        <dbReference type="PROSITE" id="PS51471"/>
    </source>
</evidence>
<organism evidence="7 8">
    <name type="scientific">Pythium insidiosum</name>
    <name type="common">Pythiosis disease agent</name>
    <dbReference type="NCBI Taxonomy" id="114742"/>
    <lineage>
        <taxon>Eukaryota</taxon>
        <taxon>Sar</taxon>
        <taxon>Stramenopiles</taxon>
        <taxon>Oomycota</taxon>
        <taxon>Peronosporomycetes</taxon>
        <taxon>Pythiales</taxon>
        <taxon>Pythiaceae</taxon>
        <taxon>Pythium</taxon>
    </lineage>
</organism>
<dbReference type="InterPro" id="IPR029063">
    <property type="entry name" value="SAM-dependent_MTases_sf"/>
</dbReference>
<dbReference type="Pfam" id="PF08241">
    <property type="entry name" value="Methyltransf_11"/>
    <property type="match status" value="1"/>
</dbReference>
<dbReference type="AlphaFoldDB" id="A0AAD5QC41"/>
<dbReference type="Proteomes" id="UP001209570">
    <property type="component" value="Unassembled WGS sequence"/>
</dbReference>
<keyword evidence="3" id="KW-0862">Zinc</keyword>
<dbReference type="GO" id="GO:0008757">
    <property type="term" value="F:S-adenosylmethionine-dependent methyltransferase activity"/>
    <property type="evidence" value="ECO:0007669"/>
    <property type="project" value="InterPro"/>
</dbReference>
<dbReference type="GO" id="GO:0002098">
    <property type="term" value="P:tRNA wobble uridine modification"/>
    <property type="evidence" value="ECO:0007669"/>
    <property type="project" value="TreeGrafter"/>
</dbReference>
<proteinExistence type="predicted"/>
<dbReference type="InterPro" id="IPR037151">
    <property type="entry name" value="AlkB-like_sf"/>
</dbReference>
<dbReference type="Pfam" id="PF13532">
    <property type="entry name" value="2OG-FeII_Oxy_2"/>
    <property type="match status" value="1"/>
</dbReference>
<dbReference type="PANTHER" id="PTHR13069">
    <property type="entry name" value="ALKYLATED DNA REPAIR PROTEIN ALKB HOMOLOG 8"/>
    <property type="match status" value="1"/>
</dbReference>
<dbReference type="GO" id="GO:0106335">
    <property type="term" value="F:tRNA (5-carboxymethyluridine(34)-5-O)-methyltransferase activity"/>
    <property type="evidence" value="ECO:0007669"/>
    <property type="project" value="TreeGrafter"/>
</dbReference>
<dbReference type="GO" id="GO:0030488">
    <property type="term" value="P:tRNA methylation"/>
    <property type="evidence" value="ECO:0007669"/>
    <property type="project" value="TreeGrafter"/>
</dbReference>
<dbReference type="InterPro" id="IPR005123">
    <property type="entry name" value="Oxoglu/Fe-dep_dioxygenase_dom"/>
</dbReference>
<feature type="compositionally biased region" description="Basic and acidic residues" evidence="5">
    <location>
        <begin position="388"/>
        <end position="399"/>
    </location>
</feature>
<protein>
    <recommendedName>
        <fullName evidence="6">Fe2OG dioxygenase domain-containing protein</fullName>
    </recommendedName>
</protein>
<dbReference type="PANTHER" id="PTHR13069:SF21">
    <property type="entry name" value="ALKYLATED DNA REPAIR PROTEIN ALKB HOMOLOG 8"/>
    <property type="match status" value="1"/>
</dbReference>
<dbReference type="GO" id="GO:0005737">
    <property type="term" value="C:cytoplasm"/>
    <property type="evidence" value="ECO:0007669"/>
    <property type="project" value="TreeGrafter"/>
</dbReference>
<reference evidence="7" key="1">
    <citation type="submission" date="2021-12" db="EMBL/GenBank/DDBJ databases">
        <title>Prjna785345.</title>
        <authorList>
            <person name="Rujirawat T."/>
            <person name="Krajaejun T."/>
        </authorList>
    </citation>
    <scope>NUCLEOTIDE SEQUENCE</scope>
    <source>
        <strain evidence="7">Pi057C3</strain>
    </source>
</reference>
<feature type="domain" description="Fe2OG dioxygenase" evidence="6">
    <location>
        <begin position="267"/>
        <end position="369"/>
    </location>
</feature>
<feature type="region of interest" description="Disordered" evidence="5">
    <location>
        <begin position="388"/>
        <end position="417"/>
    </location>
</feature>
<evidence type="ECO:0000256" key="1">
    <source>
        <dbReference type="ARBA" id="ARBA00022603"/>
    </source>
</evidence>
<evidence type="ECO:0000256" key="5">
    <source>
        <dbReference type="SAM" id="MobiDB-lite"/>
    </source>
</evidence>
<gene>
    <name evidence="7" type="ORF">P43SY_009059</name>
</gene>
<feature type="compositionally biased region" description="Low complexity" evidence="5">
    <location>
        <begin position="402"/>
        <end position="417"/>
    </location>
</feature>
<evidence type="ECO:0000313" key="7">
    <source>
        <dbReference type="EMBL" id="KAJ0407722.1"/>
    </source>
</evidence>